<reference evidence="2" key="1">
    <citation type="journal article" date="2023" name="Front. Mar. Sci.">
        <title>A new Merluccius polli reference genome to investigate the effects of global change in West African waters.</title>
        <authorList>
            <person name="Mateo J.L."/>
            <person name="Blanco-Fernandez C."/>
            <person name="Garcia-Vazquez E."/>
            <person name="Machado-Schiaffino G."/>
        </authorList>
    </citation>
    <scope>NUCLEOTIDE SEQUENCE</scope>
    <source>
        <strain evidence="2">C29</strain>
        <tissue evidence="2">Fin</tissue>
    </source>
</reference>
<name>A0AA47MHI3_MERPO</name>
<keyword evidence="3" id="KW-1185">Reference proteome</keyword>
<dbReference type="PANTHER" id="PTHR48472:SF1">
    <property type="entry name" value="TC1-LIKE TRANSPOSASE DDE DOMAIN-CONTAINING PROTEIN"/>
    <property type="match status" value="1"/>
</dbReference>
<evidence type="ECO:0000256" key="1">
    <source>
        <dbReference type="SAM" id="MobiDB-lite"/>
    </source>
</evidence>
<dbReference type="Proteomes" id="UP001174136">
    <property type="component" value="Unassembled WGS sequence"/>
</dbReference>
<feature type="compositionally biased region" description="Basic and acidic residues" evidence="1">
    <location>
        <begin position="35"/>
        <end position="44"/>
    </location>
</feature>
<protein>
    <submittedName>
        <fullName evidence="2">Uncharacterized protein</fullName>
    </submittedName>
</protein>
<accession>A0AA47MHI3</accession>
<feature type="region of interest" description="Disordered" evidence="1">
    <location>
        <begin position="31"/>
        <end position="75"/>
    </location>
</feature>
<comment type="caution">
    <text evidence="2">The sequence shown here is derived from an EMBL/GenBank/DDBJ whole genome shotgun (WGS) entry which is preliminary data.</text>
</comment>
<evidence type="ECO:0000313" key="3">
    <source>
        <dbReference type="Proteomes" id="UP001174136"/>
    </source>
</evidence>
<organism evidence="2 3">
    <name type="scientific">Merluccius polli</name>
    <name type="common">Benguela hake</name>
    <name type="synonym">Merluccius cadenati</name>
    <dbReference type="NCBI Taxonomy" id="89951"/>
    <lineage>
        <taxon>Eukaryota</taxon>
        <taxon>Metazoa</taxon>
        <taxon>Chordata</taxon>
        <taxon>Craniata</taxon>
        <taxon>Vertebrata</taxon>
        <taxon>Euteleostomi</taxon>
        <taxon>Actinopterygii</taxon>
        <taxon>Neopterygii</taxon>
        <taxon>Teleostei</taxon>
        <taxon>Neoteleostei</taxon>
        <taxon>Acanthomorphata</taxon>
        <taxon>Zeiogadaria</taxon>
        <taxon>Gadariae</taxon>
        <taxon>Gadiformes</taxon>
        <taxon>Gadoidei</taxon>
        <taxon>Merlucciidae</taxon>
        <taxon>Merluccius</taxon>
    </lineage>
</organism>
<feature type="compositionally biased region" description="Gly residues" evidence="1">
    <location>
        <begin position="263"/>
        <end position="276"/>
    </location>
</feature>
<dbReference type="InterPro" id="IPR009057">
    <property type="entry name" value="Homeodomain-like_sf"/>
</dbReference>
<proteinExistence type="predicted"/>
<dbReference type="PANTHER" id="PTHR48472">
    <property type="entry name" value="TC1-LIKE TRANSPOSASE DDE DOMAIN-CONTAINING PROTEIN"/>
    <property type="match status" value="1"/>
</dbReference>
<feature type="compositionally biased region" description="Acidic residues" evidence="1">
    <location>
        <begin position="45"/>
        <end position="74"/>
    </location>
</feature>
<sequence>MGSSEQMLPSKTHQSGVSSLSKAAVEFIGLQAQWKESEKDKDEENKEEEDGEDGEEEESTEEEAMLEVEVEEEEDKKIRETLVDHVVNHGLTLREAGLRVQPNLNRYTVASVIRTFRLENRIEGQERQGGRPPMFTEQQEREIVNMVLANNAITLNQLQANIVNNHAIFNDIHQVSTSTLACILKKKHIQMKQLYRVPFERNSERVKQLRHDYAERVLQMDGEEIQHEFIYVDEAGFKLTRTRRRGRNIIGHRAIVNVPGQLRGRGQGGARGGRGGGRGRVRRRNRITDDIRATIVDHVINHGMTLREAGQRVQPNLSRYTVESIIRTFRNENRIARCPDVGGRGRMFTPEQEPHIVNMVIANNAIRLREIQQRIIDNDTIFQNIRSVSMSVLSRVLARNRIRMKQIYRVPFERNSERVKQLRYEYVQRVMELEADAMGHELLFVDEAGFTVTSVKQGGVVGTLLDTVQ</sequence>
<dbReference type="EMBL" id="JAOPHQ010004267">
    <property type="protein sequence ID" value="KAK0140192.1"/>
    <property type="molecule type" value="Genomic_DNA"/>
</dbReference>
<dbReference type="AlphaFoldDB" id="A0AA47MHI3"/>
<evidence type="ECO:0000313" key="2">
    <source>
        <dbReference type="EMBL" id="KAK0140192.1"/>
    </source>
</evidence>
<gene>
    <name evidence="2" type="ORF">N1851_022890</name>
</gene>
<feature type="region of interest" description="Disordered" evidence="1">
    <location>
        <begin position="260"/>
        <end position="281"/>
    </location>
</feature>
<dbReference type="SUPFAM" id="SSF46689">
    <property type="entry name" value="Homeodomain-like"/>
    <property type="match status" value="1"/>
</dbReference>